<sequence length="409" mass="46075">MDRILKLRQERARLVKQMRELIETAESEKRSLDEEQYQRMEKEVDRLGTEIEREERLNGIESEMDQRDGRSAHQDPSQDPQGQEQRNVHPRATEEYRNAFWRAQRAGRNALSADQYDQLMNTEVRALAVGTDSAGGYTVPDEFEQQLVQELEERNIMRGLATVISTSSGAREIPIEADKGSAAWLDEEAEYTTSDAEFAQKVLNAYKLGRIMKISEELLNDSAFNVESYTRNSFARSFAEAEEAAFVSGDGSNKPTGVFQDAQEGHTAAATDAVTADELIDLFHSLRRPYRRRATFMMGDSTAKAIRKLKDSNDQYIWQPGLQAGQADRILGRPTAISDNSPILAAGNSPILFGDISYYWIADRQGRVMQRLDELYAATGQVGFRMRQRVDGKLILPEAVKKLTMASGS</sequence>
<dbReference type="NCBIfam" id="TIGR01554">
    <property type="entry name" value="major_cap_HK97"/>
    <property type="match status" value="1"/>
</dbReference>
<dbReference type="Proteomes" id="UP001597520">
    <property type="component" value="Unassembled WGS sequence"/>
</dbReference>
<dbReference type="EMBL" id="JBHUML010000002">
    <property type="protein sequence ID" value="MFD2704078.1"/>
    <property type="molecule type" value="Genomic_DNA"/>
</dbReference>
<evidence type="ECO:0000256" key="2">
    <source>
        <dbReference type="SAM" id="MobiDB-lite"/>
    </source>
</evidence>
<protein>
    <submittedName>
        <fullName evidence="4">Phage major capsid protein</fullName>
    </submittedName>
</protein>
<evidence type="ECO:0000313" key="5">
    <source>
        <dbReference type="Proteomes" id="UP001597520"/>
    </source>
</evidence>
<keyword evidence="5" id="KW-1185">Reference proteome</keyword>
<evidence type="ECO:0000313" key="4">
    <source>
        <dbReference type="EMBL" id="MFD2704078.1"/>
    </source>
</evidence>
<dbReference type="Gene3D" id="3.30.2400.10">
    <property type="entry name" value="Major capsid protein gp5"/>
    <property type="match status" value="1"/>
</dbReference>
<feature type="region of interest" description="Disordered" evidence="2">
    <location>
        <begin position="26"/>
        <end position="91"/>
    </location>
</feature>
<comment type="caution">
    <text evidence="4">The sequence shown here is derived from an EMBL/GenBank/DDBJ whole genome shotgun (WGS) entry which is preliminary data.</text>
</comment>
<evidence type="ECO:0000259" key="3">
    <source>
        <dbReference type="Pfam" id="PF05065"/>
    </source>
</evidence>
<dbReference type="InterPro" id="IPR024455">
    <property type="entry name" value="Phage_capsid"/>
</dbReference>
<accession>A0ABW5SXQ4</accession>
<organism evidence="4 5">
    <name type="scientific">Salibacterium lacus</name>
    <dbReference type="NCBI Taxonomy" id="1898109"/>
    <lineage>
        <taxon>Bacteria</taxon>
        <taxon>Bacillati</taxon>
        <taxon>Bacillota</taxon>
        <taxon>Bacilli</taxon>
        <taxon>Bacillales</taxon>
        <taxon>Bacillaceae</taxon>
    </lineage>
</organism>
<name>A0ABW5SXQ4_9BACI</name>
<reference evidence="5" key="1">
    <citation type="journal article" date="2019" name="Int. J. Syst. Evol. Microbiol.">
        <title>The Global Catalogue of Microorganisms (GCM) 10K type strain sequencing project: providing services to taxonomists for standard genome sequencing and annotation.</title>
        <authorList>
            <consortium name="The Broad Institute Genomics Platform"/>
            <consortium name="The Broad Institute Genome Sequencing Center for Infectious Disease"/>
            <person name="Wu L."/>
            <person name="Ma J."/>
        </authorList>
    </citation>
    <scope>NUCLEOTIDE SEQUENCE [LARGE SCALE GENOMIC DNA]</scope>
    <source>
        <strain evidence="5">KCTC 33792</strain>
    </source>
</reference>
<dbReference type="RefSeq" id="WP_380711374.1">
    <property type="nucleotide sequence ID" value="NZ_JBHUML010000002.1"/>
</dbReference>
<feature type="compositionally biased region" description="Polar residues" evidence="2">
    <location>
        <begin position="74"/>
        <end position="85"/>
    </location>
</feature>
<feature type="domain" description="Phage capsid-like C-terminal" evidence="3">
    <location>
        <begin position="135"/>
        <end position="404"/>
    </location>
</feature>
<proteinExistence type="predicted"/>
<gene>
    <name evidence="4" type="ORF">ACFSUB_01255</name>
</gene>
<dbReference type="SUPFAM" id="SSF56563">
    <property type="entry name" value="Major capsid protein gp5"/>
    <property type="match status" value="1"/>
</dbReference>
<dbReference type="Pfam" id="PF05065">
    <property type="entry name" value="Phage_capsid"/>
    <property type="match status" value="1"/>
</dbReference>
<feature type="compositionally biased region" description="Basic and acidic residues" evidence="2">
    <location>
        <begin position="26"/>
        <end position="73"/>
    </location>
</feature>
<dbReference type="Gene3D" id="3.30.2320.10">
    <property type="entry name" value="hypothetical protein PF0899 domain"/>
    <property type="match status" value="1"/>
</dbReference>
<evidence type="ECO:0000256" key="1">
    <source>
        <dbReference type="ARBA" id="ARBA00004328"/>
    </source>
</evidence>
<comment type="subcellular location">
    <subcellularLocation>
        <location evidence="1">Virion</location>
    </subcellularLocation>
</comment>
<dbReference type="InterPro" id="IPR054612">
    <property type="entry name" value="Phage_capsid-like_C"/>
</dbReference>